<reference evidence="1 2" key="1">
    <citation type="journal article" date="2016" name="Proc. Natl. Acad. Sci. U.S.A.">
        <title>Lipid metabolic changes in an early divergent fungus govern the establishment of a mutualistic symbiosis with endobacteria.</title>
        <authorList>
            <person name="Lastovetsky O.A."/>
            <person name="Gaspar M.L."/>
            <person name="Mondo S.J."/>
            <person name="LaButti K.M."/>
            <person name="Sandor L."/>
            <person name="Grigoriev I.V."/>
            <person name="Henry S.A."/>
            <person name="Pawlowska T.E."/>
        </authorList>
    </citation>
    <scope>NUCLEOTIDE SEQUENCE [LARGE SCALE GENOMIC DNA]</scope>
    <source>
        <strain evidence="1 2">ATCC 52813</strain>
    </source>
</reference>
<evidence type="ECO:0000313" key="1">
    <source>
        <dbReference type="EMBL" id="PHZ14490.1"/>
    </source>
</evidence>
<dbReference type="Proteomes" id="UP000242254">
    <property type="component" value="Unassembled WGS sequence"/>
</dbReference>
<keyword evidence="2" id="KW-1185">Reference proteome</keyword>
<dbReference type="AlphaFoldDB" id="A0A2G4T0E0"/>
<organism evidence="1 2">
    <name type="scientific">Rhizopus microsporus ATCC 52813</name>
    <dbReference type="NCBI Taxonomy" id="1340429"/>
    <lineage>
        <taxon>Eukaryota</taxon>
        <taxon>Fungi</taxon>
        <taxon>Fungi incertae sedis</taxon>
        <taxon>Mucoromycota</taxon>
        <taxon>Mucoromycotina</taxon>
        <taxon>Mucoromycetes</taxon>
        <taxon>Mucorales</taxon>
        <taxon>Mucorineae</taxon>
        <taxon>Rhizopodaceae</taxon>
        <taxon>Rhizopus</taxon>
    </lineage>
</organism>
<name>A0A2G4T0E0_RHIZD</name>
<protein>
    <submittedName>
        <fullName evidence="1">Uncharacterized protein</fullName>
    </submittedName>
</protein>
<sequence>MSKLPKTPTLNKLPGPITTLQDLRSKLGIDGRVLRLPINDWRNIEAIANDHLLQNIENENPNTAFETIASNLKKLENHHPDTNSMESVLLKEYARRVVKYMRNGEARGTFRRVFNSKLKLKKEMNEKNDLRYQERINALLVSQYEAIALQNEERSKRKICIREYCRI</sequence>
<dbReference type="EMBL" id="KZ303845">
    <property type="protein sequence ID" value="PHZ14490.1"/>
    <property type="molecule type" value="Genomic_DNA"/>
</dbReference>
<dbReference type="GeneID" id="35445748"/>
<gene>
    <name evidence="1" type="ORF">RHIMIDRAFT_311799</name>
</gene>
<accession>A0A2G4T0E0</accession>
<proteinExistence type="predicted"/>
<evidence type="ECO:0000313" key="2">
    <source>
        <dbReference type="Proteomes" id="UP000242254"/>
    </source>
</evidence>
<dbReference type="RefSeq" id="XP_023468198.1">
    <property type="nucleotide sequence ID" value="XM_023614759.1"/>
</dbReference>